<dbReference type="OrthoDB" id="9790435at2"/>
<reference evidence="3 4" key="1">
    <citation type="journal article" date="2010" name="Stand. Genomic Sci.">
        <title>Complete genome sequence of Desulfarculus baarsii type strain (2st14).</title>
        <authorList>
            <person name="Sun H."/>
            <person name="Spring S."/>
            <person name="Lapidus A."/>
            <person name="Davenport K."/>
            <person name="Del Rio T.G."/>
            <person name="Tice H."/>
            <person name="Nolan M."/>
            <person name="Copeland A."/>
            <person name="Cheng J.F."/>
            <person name="Lucas S."/>
            <person name="Tapia R."/>
            <person name="Goodwin L."/>
            <person name="Pitluck S."/>
            <person name="Ivanova N."/>
            <person name="Pagani I."/>
            <person name="Mavromatis K."/>
            <person name="Ovchinnikova G."/>
            <person name="Pati A."/>
            <person name="Chen A."/>
            <person name="Palaniappan K."/>
            <person name="Hauser L."/>
            <person name="Chang Y.J."/>
            <person name="Jeffries C.D."/>
            <person name="Detter J.C."/>
            <person name="Han C."/>
            <person name="Rohde M."/>
            <person name="Brambilla E."/>
            <person name="Goker M."/>
            <person name="Woyke T."/>
            <person name="Bristow J."/>
            <person name="Eisen J.A."/>
            <person name="Markowitz V."/>
            <person name="Hugenholtz P."/>
            <person name="Kyrpides N.C."/>
            <person name="Klenk H.P."/>
            <person name="Land M."/>
        </authorList>
    </citation>
    <scope>NUCLEOTIDE SEQUENCE [LARGE SCALE GENOMIC DNA]</scope>
    <source>
        <strain evidence="4">ATCC 33931 / DSM 2075 / LMG 7858 / VKM B-1802 / 2st14</strain>
    </source>
</reference>
<accession>E1QKN9</accession>
<dbReference type="Pfam" id="PF13690">
    <property type="entry name" value="CheX"/>
    <property type="match status" value="1"/>
</dbReference>
<dbReference type="eggNOG" id="COG1406">
    <property type="taxonomic scope" value="Bacteria"/>
</dbReference>
<feature type="domain" description="Chemotaxis phosphatase CheX-like" evidence="2">
    <location>
        <begin position="42"/>
        <end position="137"/>
    </location>
</feature>
<dbReference type="SUPFAM" id="SSF103039">
    <property type="entry name" value="CheC-like"/>
    <property type="match status" value="1"/>
</dbReference>
<dbReference type="PANTHER" id="PTHR39452:SF1">
    <property type="entry name" value="CHEY-P PHOSPHATASE CHEX"/>
    <property type="match status" value="1"/>
</dbReference>
<sequence length="151" mass="15743">MDVKYVNPFLSGVVEVLGTMAGVALEAGKPYLKQQTLAEGDISGVIGLSGAAEGSLAVTFHFGLIQAVMRGMLGDEISAIDDAVRDAVGELTNMISGAARRELSEKGLGLRAGIPRIYDGHGHCIEHAASPVLAVPFSSEYGYAVIEVALR</sequence>
<keyword evidence="4" id="KW-1185">Reference proteome</keyword>
<keyword evidence="1" id="KW-0145">Chemotaxis</keyword>
<dbReference type="CDD" id="cd17906">
    <property type="entry name" value="CheX"/>
    <property type="match status" value="1"/>
</dbReference>
<dbReference type="STRING" id="644282.Deba_2895"/>
<dbReference type="InterPro" id="IPR038756">
    <property type="entry name" value="CheX-like"/>
</dbReference>
<dbReference type="InterPro" id="IPR028051">
    <property type="entry name" value="CheX-like_dom"/>
</dbReference>
<proteinExistence type="predicted"/>
<organism evidence="3 4">
    <name type="scientific">Desulfarculus baarsii (strain ATCC 33931 / DSM 2075 / LMG 7858 / VKM B-1802 / 2st14)</name>
    <dbReference type="NCBI Taxonomy" id="644282"/>
    <lineage>
        <taxon>Bacteria</taxon>
        <taxon>Pseudomonadati</taxon>
        <taxon>Thermodesulfobacteriota</taxon>
        <taxon>Desulfarculia</taxon>
        <taxon>Desulfarculales</taxon>
        <taxon>Desulfarculaceae</taxon>
        <taxon>Desulfarculus</taxon>
    </lineage>
</organism>
<evidence type="ECO:0000256" key="1">
    <source>
        <dbReference type="ARBA" id="ARBA00022500"/>
    </source>
</evidence>
<dbReference type="EMBL" id="CP002085">
    <property type="protein sequence ID" value="ADK86248.1"/>
    <property type="molecule type" value="Genomic_DNA"/>
</dbReference>
<dbReference type="Proteomes" id="UP000009047">
    <property type="component" value="Chromosome"/>
</dbReference>
<dbReference type="AlphaFoldDB" id="E1QKN9"/>
<dbReference type="InterPro" id="IPR028976">
    <property type="entry name" value="CheC-like_sf"/>
</dbReference>
<dbReference type="KEGG" id="dbr:Deba_2895"/>
<dbReference type="PANTHER" id="PTHR39452">
    <property type="entry name" value="CHEY-P PHOSPHATASE CHEX"/>
    <property type="match status" value="1"/>
</dbReference>
<protein>
    <submittedName>
        <fullName evidence="3">Inhibitor of MCP methylation</fullName>
    </submittedName>
</protein>
<dbReference type="HOGENOM" id="CLU_116290_0_0_7"/>
<evidence type="ECO:0000313" key="3">
    <source>
        <dbReference type="EMBL" id="ADK86248.1"/>
    </source>
</evidence>
<evidence type="ECO:0000259" key="2">
    <source>
        <dbReference type="Pfam" id="PF13690"/>
    </source>
</evidence>
<dbReference type="RefSeq" id="WP_013259686.1">
    <property type="nucleotide sequence ID" value="NC_014365.1"/>
</dbReference>
<gene>
    <name evidence="3" type="ordered locus">Deba_2895</name>
</gene>
<name>E1QKN9_DESB2</name>
<dbReference type="Gene3D" id="3.40.1550.10">
    <property type="entry name" value="CheC-like"/>
    <property type="match status" value="1"/>
</dbReference>
<evidence type="ECO:0000313" key="4">
    <source>
        <dbReference type="Proteomes" id="UP000009047"/>
    </source>
</evidence>
<dbReference type="GO" id="GO:0006935">
    <property type="term" value="P:chemotaxis"/>
    <property type="evidence" value="ECO:0007669"/>
    <property type="project" value="UniProtKB-KW"/>
</dbReference>